<feature type="region of interest" description="Disordered" evidence="3">
    <location>
        <begin position="69"/>
        <end position="97"/>
    </location>
</feature>
<feature type="region of interest" description="Disordered" evidence="3">
    <location>
        <begin position="267"/>
        <end position="341"/>
    </location>
</feature>
<comment type="caution">
    <text evidence="4">The sequence shown here is derived from an EMBL/GenBank/DDBJ whole genome shotgun (WGS) entry which is preliminary data.</text>
</comment>
<evidence type="ECO:0000256" key="2">
    <source>
        <dbReference type="SAM" id="Coils"/>
    </source>
</evidence>
<dbReference type="PANTHER" id="PTHR18870">
    <property type="entry name" value="PROTEIN TAG-278-RELATED"/>
    <property type="match status" value="1"/>
</dbReference>
<dbReference type="PANTHER" id="PTHR18870:SF8">
    <property type="entry name" value="PROTEIN FAM184B"/>
    <property type="match status" value="1"/>
</dbReference>
<evidence type="ECO:0000256" key="3">
    <source>
        <dbReference type="SAM" id="MobiDB-lite"/>
    </source>
</evidence>
<feature type="compositionally biased region" description="Basic and acidic residues" evidence="3">
    <location>
        <begin position="535"/>
        <end position="545"/>
    </location>
</feature>
<feature type="compositionally biased region" description="Polar residues" evidence="3">
    <location>
        <begin position="278"/>
        <end position="290"/>
    </location>
</feature>
<feature type="region of interest" description="Disordered" evidence="3">
    <location>
        <begin position="520"/>
        <end position="545"/>
    </location>
</feature>
<keyword evidence="5" id="KW-1185">Reference proteome</keyword>
<feature type="compositionally biased region" description="Polar residues" evidence="3">
    <location>
        <begin position="69"/>
        <end position="88"/>
    </location>
</feature>
<feature type="region of interest" description="Disordered" evidence="3">
    <location>
        <begin position="908"/>
        <end position="945"/>
    </location>
</feature>
<keyword evidence="1 2" id="KW-0175">Coiled coil</keyword>
<feature type="compositionally biased region" description="Basic and acidic residues" evidence="3">
    <location>
        <begin position="577"/>
        <end position="590"/>
    </location>
</feature>
<feature type="region of interest" description="Disordered" evidence="3">
    <location>
        <begin position="753"/>
        <end position="775"/>
    </location>
</feature>
<reference evidence="4 5" key="1">
    <citation type="submission" date="2024-02" db="EMBL/GenBank/DDBJ databases">
        <title>Chromosome-level genome assembly of the Eurasian Minnow (Phoxinus phoxinus).</title>
        <authorList>
            <person name="Oriowo T.O."/>
            <person name="Martin S."/>
            <person name="Stange M."/>
            <person name="Chrysostomakis Y."/>
            <person name="Brown T."/>
            <person name="Winkler S."/>
            <person name="Kukowka S."/>
            <person name="Myers E.W."/>
            <person name="Bohne A."/>
        </authorList>
    </citation>
    <scope>NUCLEOTIDE SEQUENCE [LARGE SCALE GENOMIC DNA]</scope>
    <source>
        <strain evidence="4">ZFMK-TIS-60720</strain>
        <tissue evidence="4">Whole Organism</tissue>
    </source>
</reference>
<feature type="region of interest" description="Disordered" evidence="3">
    <location>
        <begin position="562"/>
        <end position="590"/>
    </location>
</feature>
<accession>A0AAN9H9D0</accession>
<feature type="compositionally biased region" description="Basic and acidic residues" evidence="3">
    <location>
        <begin position="267"/>
        <end position="276"/>
    </location>
</feature>
<evidence type="ECO:0000313" key="4">
    <source>
        <dbReference type="EMBL" id="KAK7166383.1"/>
    </source>
</evidence>
<gene>
    <name evidence="4" type="ORF">R3I93_006220</name>
</gene>
<dbReference type="Proteomes" id="UP001364617">
    <property type="component" value="Unassembled WGS sequence"/>
</dbReference>
<evidence type="ECO:0000256" key="1">
    <source>
        <dbReference type="ARBA" id="ARBA00023054"/>
    </source>
</evidence>
<dbReference type="PROSITE" id="PS51257">
    <property type="entry name" value="PROKAR_LIPOPROTEIN"/>
    <property type="match status" value="1"/>
</dbReference>
<sequence>MASSSGKMNQSPGGSCACNGTAIADVPNVIVEKEMYDYQMHTKMCKKIAQLTKVIYSLNTKNEEQEATLQSLRRVATETQGSLQPTTGQDEDEEESASILRTRLLELQATVEEVEERGQRTEIEFAERIAVLTQETSDLRRDYQNLQTDRDNQHKLLQQIQEENKRLENESQELRRARDEERKREEEEKMHRVEEERNREIEERNRETEERNRESRERKRVEDECEERLKTVRKELQVLREEKERAEKEWKRDLEEWKKRVKDVEEERREEQEAAKKTLQQSLNEHINQWHQREQENRKSQNATLQQRLRKAETDLEVRDQRLNESNRHCSKLQERVEDMEEQLEDGRRRVAEAEVVAKKAEEELAVAKERLLLQENELQSKSEELMSQSSSQVRVSAEVEEIRSQLSRLKIRNKELELQNSGRSNDHARMLKQHADALSSMRLELQRAHTEEIRRLQQEVESERKSDRQELEEEKKQVQQKMEEEKVRLKEQLRKALEEVIRKHASELRHLHAMLDAEKKKTQQAEEQMQTEEEERKGLETERDELRNQLQLSKTEMAKLEGVIQTLEKEREEDEERAKEREKECAEVERQSANGLECVRVKEELENMHRSMQQIQEEFAAQKEVSQAEISALQQEREILQQSNHGIEERTRLQFEKQFSDQIVELKREREEETRKLNQQWQHRVEELQTQLEERRTLSEKLEGERERRYANGEMERMKQEIQKTRDMNSSLRSQLHSTIQEKERLIRQQLQVVKEEDEDEEDGKATGEREEEREKWRWREREEELLRVEKLNHQRALQALEAQANEELQSERQRLLTQHKLQLDKQKAELTQQHTEWVRQVTQRHMQQIEDLQNEIHTHTQMMALQQDLKQQNRLQSLERQLDEKSSEVQELKRENEDLKERISAMSAQREEQDDHNHKHKSFPEERDAAGEADRSDHRNNMESVKRGHRMEIQTIISDFSTAQTRLQTRIVALETELKEREERGKRRVEDLHTIAKLQDKLSERDQLIKSLVEDLHQLSQHPTLCSDEILKPYDSRTQAGTLTPTMKKKGVEETSIPNPCSYDGGSPKAKCSPVIERGLPSVEQSGRGTPLTRTHTPTSPHAEHRASIRHSRPPSQEVRHQSQLKMNYNQHIRTPAEQRVIETGPDGQDPQKQEWFTKYFSF</sequence>
<feature type="compositionally biased region" description="Basic and acidic residues" evidence="3">
    <location>
        <begin position="765"/>
        <end position="775"/>
    </location>
</feature>
<feature type="compositionally biased region" description="Basic and acidic residues" evidence="3">
    <location>
        <begin position="310"/>
        <end position="337"/>
    </location>
</feature>
<proteinExistence type="predicted"/>
<feature type="region of interest" description="Disordered" evidence="3">
    <location>
        <begin position="1051"/>
        <end position="1124"/>
    </location>
</feature>
<dbReference type="EMBL" id="JAYKXH010000006">
    <property type="protein sequence ID" value="KAK7166383.1"/>
    <property type="molecule type" value="Genomic_DNA"/>
</dbReference>
<protein>
    <recommendedName>
        <fullName evidence="6">Protein FAM184B</fullName>
    </recommendedName>
</protein>
<dbReference type="AlphaFoldDB" id="A0AAN9H9D0"/>
<feature type="region of interest" description="Disordered" evidence="3">
    <location>
        <begin position="163"/>
        <end position="226"/>
    </location>
</feature>
<evidence type="ECO:0008006" key="6">
    <source>
        <dbReference type="Google" id="ProtNLM"/>
    </source>
</evidence>
<evidence type="ECO:0000313" key="5">
    <source>
        <dbReference type="Proteomes" id="UP001364617"/>
    </source>
</evidence>
<feature type="compositionally biased region" description="Polar residues" evidence="3">
    <location>
        <begin position="1085"/>
        <end position="1102"/>
    </location>
</feature>
<feature type="region of interest" description="Disordered" evidence="3">
    <location>
        <begin position="457"/>
        <end position="487"/>
    </location>
</feature>
<name>A0AAN9H9D0_9TELE</name>
<organism evidence="4 5">
    <name type="scientific">Phoxinus phoxinus</name>
    <name type="common">Eurasian minnow</name>
    <dbReference type="NCBI Taxonomy" id="58324"/>
    <lineage>
        <taxon>Eukaryota</taxon>
        <taxon>Metazoa</taxon>
        <taxon>Chordata</taxon>
        <taxon>Craniata</taxon>
        <taxon>Vertebrata</taxon>
        <taxon>Euteleostomi</taxon>
        <taxon>Actinopterygii</taxon>
        <taxon>Neopterygii</taxon>
        <taxon>Teleostei</taxon>
        <taxon>Ostariophysi</taxon>
        <taxon>Cypriniformes</taxon>
        <taxon>Leuciscidae</taxon>
        <taxon>Phoxininae</taxon>
        <taxon>Phoxinus</taxon>
    </lineage>
</organism>
<feature type="coiled-coil region" evidence="2">
    <location>
        <begin position="785"/>
        <end position="827"/>
    </location>
</feature>